<accession>A0A5C7J3A2</accession>
<dbReference type="InterPro" id="IPR016195">
    <property type="entry name" value="Pol/histidinol_Pase-like"/>
</dbReference>
<dbReference type="CDD" id="cd07438">
    <property type="entry name" value="PHP_HisPPase_AMP"/>
    <property type="match status" value="1"/>
</dbReference>
<dbReference type="AlphaFoldDB" id="A0A5C7J3A2"/>
<organism evidence="2 3">
    <name type="scientific">Candidatus Dojkabacteria bacterium</name>
    <dbReference type="NCBI Taxonomy" id="2099670"/>
    <lineage>
        <taxon>Bacteria</taxon>
        <taxon>Candidatus Dojkabacteria</taxon>
    </lineage>
</organism>
<dbReference type="SMART" id="SM00481">
    <property type="entry name" value="POLIIIAc"/>
    <property type="match status" value="1"/>
</dbReference>
<comment type="caution">
    <text evidence="2">The sequence shown here is derived from an EMBL/GenBank/DDBJ whole genome shotgun (WGS) entry which is preliminary data.</text>
</comment>
<name>A0A5C7J3A2_9BACT</name>
<reference evidence="2 3" key="1">
    <citation type="submission" date="2018-09" db="EMBL/GenBank/DDBJ databases">
        <title>Metagenome Assembled Genomes from an Advanced Water Purification Facility.</title>
        <authorList>
            <person name="Stamps B.W."/>
            <person name="Spear J.R."/>
        </authorList>
    </citation>
    <scope>NUCLEOTIDE SEQUENCE [LARGE SCALE GENOMIC DNA]</scope>
    <source>
        <strain evidence="2">Bin_63_2</strain>
    </source>
</reference>
<gene>
    <name evidence="2" type="ORF">E6Q11_05675</name>
</gene>
<dbReference type="PANTHER" id="PTHR42924:SF3">
    <property type="entry name" value="POLYMERASE_HISTIDINOL PHOSPHATASE N-TERMINAL DOMAIN-CONTAINING PROTEIN"/>
    <property type="match status" value="1"/>
</dbReference>
<dbReference type="PANTHER" id="PTHR42924">
    <property type="entry name" value="EXONUCLEASE"/>
    <property type="match status" value="1"/>
</dbReference>
<dbReference type="InterPro" id="IPR052018">
    <property type="entry name" value="PHP_domain"/>
</dbReference>
<dbReference type="Gene3D" id="3.20.20.140">
    <property type="entry name" value="Metal-dependent hydrolases"/>
    <property type="match status" value="1"/>
</dbReference>
<evidence type="ECO:0000313" key="2">
    <source>
        <dbReference type="EMBL" id="TXG75983.1"/>
    </source>
</evidence>
<dbReference type="Proteomes" id="UP000321026">
    <property type="component" value="Unassembled WGS sequence"/>
</dbReference>
<feature type="domain" description="Polymerase/histidinol phosphatase N-terminal" evidence="1">
    <location>
        <begin position="8"/>
        <end position="74"/>
    </location>
</feature>
<evidence type="ECO:0000313" key="3">
    <source>
        <dbReference type="Proteomes" id="UP000321026"/>
    </source>
</evidence>
<sequence>MVPSEFRADLHCHSNCSDGSDAPEELLRKAKGANLKCLSITDHDTVQAYTPALFFVAESLGIELLPGIEISTELDGANVHILGYCVSVDSPDLRTFLHTLHERRSERNRKILANLVKQNMPITEEELMGLTSRSPSDPIIGRPHIAALMVKKGYVSSFAEAFDRYLKEGGTCYVSGFKFTPSDAIGAIHKAGGKAVIAHPHFIKNNALISKLLSLPFDGIECYYSIFAGHYSTPWLKVGQEKGWISTGGSDYHGSFTPQINLGASWVGLDVVERLKSHGSAR</sequence>
<dbReference type="EMBL" id="SSDS01000089">
    <property type="protein sequence ID" value="TXG75983.1"/>
    <property type="molecule type" value="Genomic_DNA"/>
</dbReference>
<dbReference type="Pfam" id="PF02811">
    <property type="entry name" value="PHP"/>
    <property type="match status" value="1"/>
</dbReference>
<proteinExistence type="predicted"/>
<dbReference type="SUPFAM" id="SSF89550">
    <property type="entry name" value="PHP domain-like"/>
    <property type="match status" value="1"/>
</dbReference>
<dbReference type="Gene3D" id="1.10.150.650">
    <property type="match status" value="1"/>
</dbReference>
<evidence type="ECO:0000259" key="1">
    <source>
        <dbReference type="SMART" id="SM00481"/>
    </source>
</evidence>
<protein>
    <submittedName>
        <fullName evidence="2">PHP domain-containing protein</fullName>
    </submittedName>
</protein>
<dbReference type="InterPro" id="IPR004013">
    <property type="entry name" value="PHP_dom"/>
</dbReference>
<dbReference type="GO" id="GO:0004534">
    <property type="term" value="F:5'-3' RNA exonuclease activity"/>
    <property type="evidence" value="ECO:0007669"/>
    <property type="project" value="TreeGrafter"/>
</dbReference>
<dbReference type="GO" id="GO:0035312">
    <property type="term" value="F:5'-3' DNA exonuclease activity"/>
    <property type="evidence" value="ECO:0007669"/>
    <property type="project" value="TreeGrafter"/>
</dbReference>
<dbReference type="InterPro" id="IPR003141">
    <property type="entry name" value="Pol/His_phosphatase_N"/>
</dbReference>